<name>A0A3D8LD65_9BACT</name>
<evidence type="ECO:0008006" key="4">
    <source>
        <dbReference type="Google" id="ProtNLM"/>
    </source>
</evidence>
<reference evidence="3" key="1">
    <citation type="submission" date="2018-08" db="EMBL/GenBank/DDBJ databases">
        <authorList>
            <person name="Liu Z.-W."/>
            <person name="Du Z.-J."/>
        </authorList>
    </citation>
    <scope>NUCLEOTIDE SEQUENCE [LARGE SCALE GENOMIC DNA]</scope>
    <source>
        <strain evidence="3">H4X</strain>
    </source>
</reference>
<dbReference type="AlphaFoldDB" id="A0A3D8LD65"/>
<comment type="caution">
    <text evidence="2">The sequence shown here is derived from an EMBL/GenBank/DDBJ whole genome shotgun (WGS) entry which is preliminary data.</text>
</comment>
<feature type="signal peptide" evidence="1">
    <location>
        <begin position="1"/>
        <end position="20"/>
    </location>
</feature>
<evidence type="ECO:0000313" key="2">
    <source>
        <dbReference type="EMBL" id="RDV15293.1"/>
    </source>
</evidence>
<feature type="chain" id="PRO_5017607800" description="Outer membrane protein beta-barrel domain-containing protein" evidence="1">
    <location>
        <begin position="21"/>
        <end position="179"/>
    </location>
</feature>
<protein>
    <recommendedName>
        <fullName evidence="4">Outer membrane protein beta-barrel domain-containing protein</fullName>
    </recommendedName>
</protein>
<proteinExistence type="predicted"/>
<dbReference type="Proteomes" id="UP000256708">
    <property type="component" value="Unassembled WGS sequence"/>
</dbReference>
<sequence length="179" mass="19378">MKKLFFTVLFIAALHFQVRAQSETPGRYNKAIFVEALGNGIGISANYDMRIKRGVQDGFGFRAGIGGLSANGTDTDGRSVDASIITFPLAVNYLIGERRSAFEAGLGITPIYANADVYDTNNTGITDAKGWGTSGFINLGYRFQPLKNGFVFRFDWTPAFNSTGFSPAWFGISAGIGFK</sequence>
<dbReference type="RefSeq" id="WP_115565311.1">
    <property type="nucleotide sequence ID" value="NZ_QRGR01000009.1"/>
</dbReference>
<accession>A0A3D8LD65</accession>
<gene>
    <name evidence="2" type="ORF">DXT99_09490</name>
</gene>
<evidence type="ECO:0000256" key="1">
    <source>
        <dbReference type="SAM" id="SignalP"/>
    </source>
</evidence>
<keyword evidence="3" id="KW-1185">Reference proteome</keyword>
<dbReference type="EMBL" id="QRGR01000009">
    <property type="protein sequence ID" value="RDV15293.1"/>
    <property type="molecule type" value="Genomic_DNA"/>
</dbReference>
<keyword evidence="1" id="KW-0732">Signal</keyword>
<evidence type="ECO:0000313" key="3">
    <source>
        <dbReference type="Proteomes" id="UP000256708"/>
    </source>
</evidence>
<organism evidence="2 3">
    <name type="scientific">Pontibacter diazotrophicus</name>
    <dbReference type="NCBI Taxonomy" id="1400979"/>
    <lineage>
        <taxon>Bacteria</taxon>
        <taxon>Pseudomonadati</taxon>
        <taxon>Bacteroidota</taxon>
        <taxon>Cytophagia</taxon>
        <taxon>Cytophagales</taxon>
        <taxon>Hymenobacteraceae</taxon>
        <taxon>Pontibacter</taxon>
    </lineage>
</organism>